<dbReference type="PROSITE" id="PS51482">
    <property type="entry name" value="DEGV"/>
    <property type="match status" value="1"/>
</dbReference>
<proteinExistence type="predicted"/>
<dbReference type="InterPro" id="IPR003797">
    <property type="entry name" value="DegV"/>
</dbReference>
<dbReference type="SUPFAM" id="SSF82549">
    <property type="entry name" value="DAK1/DegV-like"/>
    <property type="match status" value="1"/>
</dbReference>
<dbReference type="NCBIfam" id="TIGR00762">
    <property type="entry name" value="DegV"/>
    <property type="match status" value="1"/>
</dbReference>
<dbReference type="Pfam" id="PF02645">
    <property type="entry name" value="DegV"/>
    <property type="match status" value="1"/>
</dbReference>
<accession>A0ABS2GDA9</accession>
<comment type="caution">
    <text evidence="2">The sequence shown here is derived from an EMBL/GenBank/DDBJ whole genome shotgun (WGS) entry which is preliminary data.</text>
</comment>
<dbReference type="Proteomes" id="UP000729290">
    <property type="component" value="Unassembled WGS sequence"/>
</dbReference>
<reference evidence="2 3" key="1">
    <citation type="journal article" date="2021" name="Sci. Rep.">
        <title>The distribution of antibiotic resistance genes in chicken gut microbiota commensals.</title>
        <authorList>
            <person name="Juricova H."/>
            <person name="Matiasovicova J."/>
            <person name="Kubasova T."/>
            <person name="Cejkova D."/>
            <person name="Rychlik I."/>
        </authorList>
    </citation>
    <scope>NUCLEOTIDE SEQUENCE [LARGE SCALE GENOMIC DNA]</scope>
    <source>
        <strain evidence="2 3">An431b</strain>
    </source>
</reference>
<keyword evidence="3" id="KW-1185">Reference proteome</keyword>
<dbReference type="RefSeq" id="WP_205132852.1">
    <property type="nucleotide sequence ID" value="NZ_JACSNT010000003.1"/>
</dbReference>
<evidence type="ECO:0000313" key="3">
    <source>
        <dbReference type="Proteomes" id="UP000729290"/>
    </source>
</evidence>
<dbReference type="PANTHER" id="PTHR33434">
    <property type="entry name" value="DEGV DOMAIN-CONTAINING PROTEIN DR_1986-RELATED"/>
    <property type="match status" value="1"/>
</dbReference>
<evidence type="ECO:0000256" key="1">
    <source>
        <dbReference type="ARBA" id="ARBA00023121"/>
    </source>
</evidence>
<dbReference type="Gene3D" id="3.40.50.10170">
    <property type="match status" value="1"/>
</dbReference>
<protein>
    <submittedName>
        <fullName evidence="2">DegV family protein</fullName>
    </submittedName>
</protein>
<dbReference type="EMBL" id="JACSNV010000015">
    <property type="protein sequence ID" value="MBM6878528.1"/>
    <property type="molecule type" value="Genomic_DNA"/>
</dbReference>
<dbReference type="Gene3D" id="3.30.1180.10">
    <property type="match status" value="1"/>
</dbReference>
<dbReference type="InterPro" id="IPR043168">
    <property type="entry name" value="DegV_C"/>
</dbReference>
<sequence>MVRIVTDSTCDLTKERLAELGVLCVPLTVHFGEEEYRDGVDMTNPEFYEKLRKAAEIPTTAQPTPHAFEEVFAQCLERGEDVVCVLISTELSGTAQSANIAKNTLESDRIHIVDSRTACLALGLLVEIAAQRAAEGRSAEEIAAEMESLTDRVRINAAVETLEYLKKGGRLSGTAAALGTMLNIHPLVGILGGKVVQLGKARGKKKMFESLRKMTEEEGIDDKYPVLLGHAQSMENYEQLRQACQPLTEGRTVLYGEIGSVIGTHAGPGVVAITYIKKA</sequence>
<dbReference type="InterPro" id="IPR050270">
    <property type="entry name" value="DegV_domain_contain"/>
</dbReference>
<gene>
    <name evidence="2" type="ORF">H9X83_10235</name>
</gene>
<name>A0ABS2GDA9_9FIRM</name>
<organism evidence="2 3">
    <name type="scientific">Anaerotignum lactatifermentans</name>
    <dbReference type="NCBI Taxonomy" id="160404"/>
    <lineage>
        <taxon>Bacteria</taxon>
        <taxon>Bacillati</taxon>
        <taxon>Bacillota</taxon>
        <taxon>Clostridia</taxon>
        <taxon>Lachnospirales</taxon>
        <taxon>Anaerotignaceae</taxon>
        <taxon>Anaerotignum</taxon>
    </lineage>
</organism>
<dbReference type="PANTHER" id="PTHR33434:SF2">
    <property type="entry name" value="FATTY ACID-BINDING PROTEIN TM_1468"/>
    <property type="match status" value="1"/>
</dbReference>
<keyword evidence="1" id="KW-0446">Lipid-binding</keyword>
<evidence type="ECO:0000313" key="2">
    <source>
        <dbReference type="EMBL" id="MBM6878528.1"/>
    </source>
</evidence>